<reference evidence="3 4" key="1">
    <citation type="submission" date="2016-07" db="EMBL/GenBank/DDBJ databases">
        <title>Pervasive Adenine N6-methylation of Active Genes in Fungi.</title>
        <authorList>
            <consortium name="DOE Joint Genome Institute"/>
            <person name="Mondo S.J."/>
            <person name="Dannebaum R.O."/>
            <person name="Kuo R.C."/>
            <person name="Labutti K."/>
            <person name="Haridas S."/>
            <person name="Kuo A."/>
            <person name="Salamov A."/>
            <person name="Ahrendt S.R."/>
            <person name="Lipzen A."/>
            <person name="Sullivan W."/>
            <person name="Andreopoulos W.B."/>
            <person name="Clum A."/>
            <person name="Lindquist E."/>
            <person name="Daum C."/>
            <person name="Ramamoorthy G.K."/>
            <person name="Gryganskyi A."/>
            <person name="Culley D."/>
            <person name="Magnuson J.K."/>
            <person name="James T.Y."/>
            <person name="O'Malley M.A."/>
            <person name="Stajich J.E."/>
            <person name="Spatafora J.W."/>
            <person name="Visel A."/>
            <person name="Grigoriev I.V."/>
        </authorList>
    </citation>
    <scope>NUCLEOTIDE SEQUENCE [LARGE SCALE GENOMIC DNA]</scope>
    <source>
        <strain evidence="3 4">JEL800</strain>
    </source>
</reference>
<organism evidence="3 4">
    <name type="scientific">Rhizoclosmatium globosum</name>
    <dbReference type="NCBI Taxonomy" id="329046"/>
    <lineage>
        <taxon>Eukaryota</taxon>
        <taxon>Fungi</taxon>
        <taxon>Fungi incertae sedis</taxon>
        <taxon>Chytridiomycota</taxon>
        <taxon>Chytridiomycota incertae sedis</taxon>
        <taxon>Chytridiomycetes</taxon>
        <taxon>Chytridiales</taxon>
        <taxon>Chytriomycetaceae</taxon>
        <taxon>Rhizoclosmatium</taxon>
    </lineage>
</organism>
<dbReference type="Pfam" id="PF00534">
    <property type="entry name" value="Glycos_transf_1"/>
    <property type="match status" value="1"/>
</dbReference>
<keyword evidence="1" id="KW-0328">Glycosyltransferase</keyword>
<dbReference type="EMBL" id="MCGO01000031">
    <property type="protein sequence ID" value="ORY41679.1"/>
    <property type="molecule type" value="Genomic_DNA"/>
</dbReference>
<dbReference type="Gene3D" id="3.40.50.2000">
    <property type="entry name" value="Glycogen Phosphorylase B"/>
    <property type="match status" value="1"/>
</dbReference>
<feature type="domain" description="Glycosyl transferase family 1" evidence="2">
    <location>
        <begin position="255"/>
        <end position="376"/>
    </location>
</feature>
<dbReference type="AlphaFoldDB" id="A0A1Y2C3S8"/>
<evidence type="ECO:0000313" key="4">
    <source>
        <dbReference type="Proteomes" id="UP000193642"/>
    </source>
</evidence>
<accession>A0A1Y2C3S8</accession>
<evidence type="ECO:0000313" key="3">
    <source>
        <dbReference type="EMBL" id="ORY41679.1"/>
    </source>
</evidence>
<keyword evidence="4" id="KW-1185">Reference proteome</keyword>
<gene>
    <name evidence="3" type="ORF">BCR33DRAFT_718818</name>
</gene>
<name>A0A1Y2C3S8_9FUNG</name>
<evidence type="ECO:0000256" key="1">
    <source>
        <dbReference type="ARBA" id="ARBA00022676"/>
    </source>
</evidence>
<comment type="caution">
    <text evidence="3">The sequence shown here is derived from an EMBL/GenBank/DDBJ whole genome shotgun (WGS) entry which is preliminary data.</text>
</comment>
<dbReference type="OrthoDB" id="2100592at2759"/>
<proteinExistence type="predicted"/>
<feature type="non-terminal residue" evidence="3">
    <location>
        <position position="448"/>
    </location>
</feature>
<dbReference type="Proteomes" id="UP000193642">
    <property type="component" value="Unassembled WGS sequence"/>
</dbReference>
<dbReference type="SUPFAM" id="SSF53756">
    <property type="entry name" value="UDP-Glycosyltransferase/glycogen phosphorylase"/>
    <property type="match status" value="1"/>
</dbReference>
<dbReference type="GO" id="GO:0016757">
    <property type="term" value="F:glycosyltransferase activity"/>
    <property type="evidence" value="ECO:0007669"/>
    <property type="project" value="UniProtKB-KW"/>
</dbReference>
<evidence type="ECO:0000259" key="2">
    <source>
        <dbReference type="Pfam" id="PF00534"/>
    </source>
</evidence>
<sequence>MRLMWNTRRIGLAATIVGLTILLIFTRTSSSGPEHKTTFTEYPSSHPTIYRPKGSAFTRPQLIDLCHSADSIYGHALTLTSQWAMDGTLEDMGTNYVDSCFPIEIATSQGGRSMGHCSDFVNYIVYGAANGGRGGRLATDQFPKTVFDVKARNCANHSIFIHGEFPLVQLLNRTDGTGVRNMWMPNLEQMDHNQAWIFTKISKVLCKTRITCAAIDKYLAASGISDPPKTQFMSHSSVDVMKEVQEKNINVKRKQDFNKFFHSYGLSKRKHTIELVDCWKRHPEWGQLTVVGYLNKKKFGKVPRNVKIFNRLPIDELRKLQFESGVHICPSQAEGYGHYINEARSLSALVVTTNYPPMNEFVTDGESGILIDYETAYHFDHQLIAPNYFLPEVHVSPNNICSAMERVMALDIDKRKQLGKQARVRYDEDTALLIKNVEKLHEEARSWI</sequence>
<dbReference type="InterPro" id="IPR001296">
    <property type="entry name" value="Glyco_trans_1"/>
</dbReference>
<keyword evidence="1" id="KW-0808">Transferase</keyword>
<protein>
    <recommendedName>
        <fullName evidence="2">Glycosyl transferase family 1 domain-containing protein</fullName>
    </recommendedName>
</protein>